<keyword evidence="2" id="KW-0812">Transmembrane</keyword>
<feature type="coiled-coil region" evidence="1">
    <location>
        <begin position="54"/>
        <end position="85"/>
    </location>
</feature>
<dbReference type="Proteomes" id="UP000000445">
    <property type="component" value="Chromosome"/>
</dbReference>
<keyword evidence="2" id="KW-0472">Membrane</keyword>
<proteinExistence type="predicted"/>
<dbReference type="EMBL" id="CP000916">
    <property type="protein sequence ID" value="ACM22467.1"/>
    <property type="molecule type" value="Genomic_DNA"/>
</dbReference>
<dbReference type="KEGG" id="tna:CTN_0291"/>
<sequence length="107" mass="12865">MWIIALVILGFTIYSFYTWAFLIRHRRIIGYIERDIVELEEREKLFRKEVESGNSFVEEKHNEILKLLKKAKEEYNSEVEKFNKKLSSPVFFLAAKLFGEKPMEKMD</sequence>
<keyword evidence="1" id="KW-0175">Coiled coil</keyword>
<organism evidence="3 4">
    <name type="scientific">Thermotoga neapolitana (strain ATCC 49049 / DSM 4359 / NBRC 107923 / NS-E)</name>
    <dbReference type="NCBI Taxonomy" id="309803"/>
    <lineage>
        <taxon>Bacteria</taxon>
        <taxon>Thermotogati</taxon>
        <taxon>Thermotogota</taxon>
        <taxon>Thermotogae</taxon>
        <taxon>Thermotogales</taxon>
        <taxon>Thermotogaceae</taxon>
        <taxon>Thermotoga</taxon>
    </lineage>
</organism>
<name>B9KBS1_THENN</name>
<dbReference type="STRING" id="309803.CTN_0291"/>
<feature type="transmembrane region" description="Helical" evidence="2">
    <location>
        <begin position="6"/>
        <end position="23"/>
    </location>
</feature>
<dbReference type="HOGENOM" id="CLU_2208821_0_0_0"/>
<dbReference type="RefSeq" id="WP_015918796.1">
    <property type="nucleotide sequence ID" value="NC_011978.1"/>
</dbReference>
<evidence type="ECO:0000256" key="1">
    <source>
        <dbReference type="SAM" id="Coils"/>
    </source>
</evidence>
<accession>B9KBS1</accession>
<dbReference type="AlphaFoldDB" id="B9KBS1"/>
<evidence type="ECO:0000256" key="2">
    <source>
        <dbReference type="SAM" id="Phobius"/>
    </source>
</evidence>
<evidence type="ECO:0000313" key="4">
    <source>
        <dbReference type="Proteomes" id="UP000000445"/>
    </source>
</evidence>
<reference evidence="3 4" key="1">
    <citation type="journal article" date="2009" name="Biosci. Biotechnol. Biochem.">
        <title>WeGAS: a web-based microbial genome annotation system.</title>
        <authorList>
            <person name="Lee D."/>
            <person name="Seo H."/>
            <person name="Park C."/>
            <person name="Park K."/>
        </authorList>
    </citation>
    <scope>NUCLEOTIDE SEQUENCE [LARGE SCALE GENOMIC DNA]</scope>
    <source>
        <strain evidence="4">ATCC 49049 / DSM 4359 / NBRC 107923 / NS-E</strain>
    </source>
</reference>
<keyword evidence="4" id="KW-1185">Reference proteome</keyword>
<keyword evidence="2" id="KW-1133">Transmembrane helix</keyword>
<evidence type="ECO:0000313" key="3">
    <source>
        <dbReference type="EMBL" id="ACM22467.1"/>
    </source>
</evidence>
<gene>
    <name evidence="3" type="ordered locus">CTN_0291</name>
</gene>
<protein>
    <submittedName>
        <fullName evidence="3">Uncharacterized protein</fullName>
    </submittedName>
</protein>